<sequence length="128" mass="13985">MTSSSGWQPPSYQQPHQPSYPPPQYGPQYPPVVPVVPPQQRSQGAAVALELVPGLFGIFGIGSLYAGKITQGVVMMVSFWVLFWINAALTFVFIGWITGPLTWIGFLVLGVVSASRAVEEHNRRMWGG</sequence>
<proteinExistence type="predicted"/>
<feature type="compositionally biased region" description="Low complexity" evidence="1">
    <location>
        <begin position="8"/>
        <end position="17"/>
    </location>
</feature>
<organism evidence="3 4">
    <name type="scientific">Actinoplanes subglobosus</name>
    <dbReference type="NCBI Taxonomy" id="1547892"/>
    <lineage>
        <taxon>Bacteria</taxon>
        <taxon>Bacillati</taxon>
        <taxon>Actinomycetota</taxon>
        <taxon>Actinomycetes</taxon>
        <taxon>Micromonosporales</taxon>
        <taxon>Micromonosporaceae</taxon>
        <taxon>Actinoplanes</taxon>
    </lineage>
</organism>
<dbReference type="Proteomes" id="UP001595867">
    <property type="component" value="Unassembled WGS sequence"/>
</dbReference>
<reference evidence="4" key="1">
    <citation type="journal article" date="2019" name="Int. J. Syst. Evol. Microbiol.">
        <title>The Global Catalogue of Microorganisms (GCM) 10K type strain sequencing project: providing services to taxonomists for standard genome sequencing and annotation.</title>
        <authorList>
            <consortium name="The Broad Institute Genomics Platform"/>
            <consortium name="The Broad Institute Genome Sequencing Center for Infectious Disease"/>
            <person name="Wu L."/>
            <person name="Ma J."/>
        </authorList>
    </citation>
    <scope>NUCLEOTIDE SEQUENCE [LARGE SCALE GENOMIC DNA]</scope>
    <source>
        <strain evidence="4">TBRC 5832</strain>
    </source>
</reference>
<comment type="caution">
    <text evidence="3">The sequence shown here is derived from an EMBL/GenBank/DDBJ whole genome shotgun (WGS) entry which is preliminary data.</text>
</comment>
<keyword evidence="2" id="KW-1133">Transmembrane helix</keyword>
<feature type="transmembrane region" description="Helical" evidence="2">
    <location>
        <begin position="100"/>
        <end position="118"/>
    </location>
</feature>
<evidence type="ECO:0000313" key="4">
    <source>
        <dbReference type="Proteomes" id="UP001595867"/>
    </source>
</evidence>
<keyword evidence="2" id="KW-0472">Membrane</keyword>
<evidence type="ECO:0008006" key="5">
    <source>
        <dbReference type="Google" id="ProtNLM"/>
    </source>
</evidence>
<evidence type="ECO:0000256" key="1">
    <source>
        <dbReference type="SAM" id="MobiDB-lite"/>
    </source>
</evidence>
<evidence type="ECO:0000256" key="2">
    <source>
        <dbReference type="SAM" id="Phobius"/>
    </source>
</evidence>
<dbReference type="RefSeq" id="WP_378066818.1">
    <property type="nucleotide sequence ID" value="NZ_JBHSBL010000013.1"/>
</dbReference>
<keyword evidence="2" id="KW-0812">Transmembrane</keyword>
<feature type="transmembrane region" description="Helical" evidence="2">
    <location>
        <begin position="45"/>
        <end position="66"/>
    </location>
</feature>
<gene>
    <name evidence="3" type="ORF">ACFO0C_12900</name>
</gene>
<feature type="region of interest" description="Disordered" evidence="1">
    <location>
        <begin position="1"/>
        <end position="26"/>
    </location>
</feature>
<keyword evidence="4" id="KW-1185">Reference proteome</keyword>
<evidence type="ECO:0000313" key="3">
    <source>
        <dbReference type="EMBL" id="MFC4065832.1"/>
    </source>
</evidence>
<protein>
    <recommendedName>
        <fullName evidence="5">TM2 domain-containing protein</fullName>
    </recommendedName>
</protein>
<feature type="transmembrane region" description="Helical" evidence="2">
    <location>
        <begin position="73"/>
        <end position="94"/>
    </location>
</feature>
<dbReference type="EMBL" id="JBHSBL010000013">
    <property type="protein sequence ID" value="MFC4065832.1"/>
    <property type="molecule type" value="Genomic_DNA"/>
</dbReference>
<name>A0ABV8IS77_9ACTN</name>
<accession>A0ABV8IS77</accession>